<gene>
    <name evidence="1" type="ORF">ENP47_10865</name>
</gene>
<sequence>MKAVATLTPSLRPSARGALAALVVLLLALAALLFLRPLSGSHRASSGSLEAGTPLLLAPVGEAPSPSLAVQHTGLVLLDARTGSVRNRFTFSEPNEVIRGYLLPGGVQVLLYRAPLETNATTYPSLELWRVSHWTVERSVPITPDIAPVRILAAQYPSTAGQTPTVLDLASDPAGHWVAVAFWSMATPYSDGTRSQLVWVTSLDLQTGQWAPWVYPLPSSQTVSLLALSDRILVLAHTLRTTTRHTVANLVSLDPRNGTVLAELPLESWSVQGKPLDEDPSSPHNTFSAALAPQVWNNRILVVTDDLELFLIDPRSLRLVEHRPPLADRLVVGGRPYLIGDLLVLVGQSLWVLDVSNWRVMTTFPLPTIPEGNWLLAGVDTAQRTAFLLNTKEGCLRNLDLSSGTLSEPLHCNLALDYPAPLFGWPAFATGAP</sequence>
<reference evidence="1" key="1">
    <citation type="journal article" date="2020" name="mSystems">
        <title>Genome- and Community-Level Interaction Insights into Carbon Utilization and Element Cycling Functions of Hydrothermarchaeota in Hydrothermal Sediment.</title>
        <authorList>
            <person name="Zhou Z."/>
            <person name="Liu Y."/>
            <person name="Xu W."/>
            <person name="Pan J."/>
            <person name="Luo Z.H."/>
            <person name="Li M."/>
        </authorList>
    </citation>
    <scope>NUCLEOTIDE SEQUENCE [LARGE SCALE GENOMIC DNA]</scope>
    <source>
        <strain evidence="1">SpSt-222</strain>
    </source>
</reference>
<accession>A0A7C2B717</accession>
<evidence type="ECO:0000313" key="1">
    <source>
        <dbReference type="EMBL" id="HEF66079.1"/>
    </source>
</evidence>
<dbReference type="InterPro" id="IPR015943">
    <property type="entry name" value="WD40/YVTN_repeat-like_dom_sf"/>
</dbReference>
<dbReference type="EMBL" id="DSJL01000011">
    <property type="protein sequence ID" value="HEF66079.1"/>
    <property type="molecule type" value="Genomic_DNA"/>
</dbReference>
<dbReference type="AlphaFoldDB" id="A0A7C2B717"/>
<proteinExistence type="predicted"/>
<dbReference type="Gene3D" id="2.130.10.10">
    <property type="entry name" value="YVTN repeat-like/Quinoprotein amine dehydrogenase"/>
    <property type="match status" value="1"/>
</dbReference>
<comment type="caution">
    <text evidence="1">The sequence shown here is derived from an EMBL/GenBank/DDBJ whole genome shotgun (WGS) entry which is preliminary data.</text>
</comment>
<organism evidence="1">
    <name type="scientific">Thermomicrobium roseum</name>
    <dbReference type="NCBI Taxonomy" id="500"/>
    <lineage>
        <taxon>Bacteria</taxon>
        <taxon>Pseudomonadati</taxon>
        <taxon>Thermomicrobiota</taxon>
        <taxon>Thermomicrobia</taxon>
        <taxon>Thermomicrobiales</taxon>
        <taxon>Thermomicrobiaceae</taxon>
        <taxon>Thermomicrobium</taxon>
    </lineage>
</organism>
<dbReference type="InterPro" id="IPR011047">
    <property type="entry name" value="Quinoprotein_ADH-like_sf"/>
</dbReference>
<protein>
    <submittedName>
        <fullName evidence="1">Uncharacterized protein</fullName>
    </submittedName>
</protein>
<dbReference type="SUPFAM" id="SSF50998">
    <property type="entry name" value="Quinoprotein alcohol dehydrogenase-like"/>
    <property type="match status" value="1"/>
</dbReference>
<name>A0A7C2B717_THERO</name>